<dbReference type="InterPro" id="IPR015158">
    <property type="entry name" value="Bud22_dom"/>
</dbReference>
<dbReference type="GO" id="GO:0005634">
    <property type="term" value="C:nucleus"/>
    <property type="evidence" value="ECO:0007669"/>
    <property type="project" value="TreeGrafter"/>
</dbReference>
<evidence type="ECO:0000259" key="3">
    <source>
        <dbReference type="Pfam" id="PF09073"/>
    </source>
</evidence>
<feature type="domain" description="Bud22" evidence="3">
    <location>
        <begin position="41"/>
        <end position="481"/>
    </location>
</feature>
<feature type="region of interest" description="Disordered" evidence="2">
    <location>
        <begin position="174"/>
        <end position="454"/>
    </location>
</feature>
<dbReference type="STRING" id="154538.A0A1M2W627"/>
<dbReference type="OrthoDB" id="3364872at2759"/>
<protein>
    <submittedName>
        <fullName evidence="4">Protein bud22</fullName>
    </submittedName>
</protein>
<reference evidence="4 5" key="1">
    <citation type="submission" date="2016-10" db="EMBL/GenBank/DDBJ databases">
        <title>Genome sequence of the basidiomycete white-rot fungus Trametes pubescens.</title>
        <authorList>
            <person name="Makela M.R."/>
            <person name="Granchi Z."/>
            <person name="Peng M."/>
            <person name="De Vries R.P."/>
            <person name="Grigoriev I."/>
            <person name="Riley R."/>
            <person name="Hilden K."/>
        </authorList>
    </citation>
    <scope>NUCLEOTIDE SEQUENCE [LARGE SCALE GENOMIC DNA]</scope>
    <source>
        <strain evidence="4 5">FBCC735</strain>
    </source>
</reference>
<organism evidence="4 5">
    <name type="scientific">Trametes pubescens</name>
    <name type="common">White-rot fungus</name>
    <dbReference type="NCBI Taxonomy" id="154538"/>
    <lineage>
        <taxon>Eukaryota</taxon>
        <taxon>Fungi</taxon>
        <taxon>Dikarya</taxon>
        <taxon>Basidiomycota</taxon>
        <taxon>Agaricomycotina</taxon>
        <taxon>Agaricomycetes</taxon>
        <taxon>Polyporales</taxon>
        <taxon>Polyporaceae</taxon>
        <taxon>Trametes</taxon>
    </lineage>
</organism>
<feature type="compositionally biased region" description="Acidic residues" evidence="2">
    <location>
        <begin position="186"/>
        <end position="197"/>
    </location>
</feature>
<proteinExistence type="predicted"/>
<dbReference type="PANTHER" id="PTHR23325:SF1">
    <property type="entry name" value="SERUM RESPONSE FACTOR-BINDING PROTEIN 1"/>
    <property type="match status" value="1"/>
</dbReference>
<feature type="compositionally biased region" description="Basic and acidic residues" evidence="2">
    <location>
        <begin position="303"/>
        <end position="313"/>
    </location>
</feature>
<feature type="compositionally biased region" description="Basic residues" evidence="2">
    <location>
        <begin position="345"/>
        <end position="354"/>
    </location>
</feature>
<dbReference type="AlphaFoldDB" id="A0A1M2W627"/>
<feature type="compositionally biased region" description="Acidic residues" evidence="2">
    <location>
        <begin position="267"/>
        <end position="279"/>
    </location>
</feature>
<dbReference type="InterPro" id="IPR037393">
    <property type="entry name" value="Bud22/SRFB1"/>
</dbReference>
<keyword evidence="1" id="KW-0175">Coiled coil</keyword>
<keyword evidence="5" id="KW-1185">Reference proteome</keyword>
<dbReference type="Proteomes" id="UP000184267">
    <property type="component" value="Unassembled WGS sequence"/>
</dbReference>
<evidence type="ECO:0000313" key="4">
    <source>
        <dbReference type="EMBL" id="OJT15263.1"/>
    </source>
</evidence>
<sequence>MAPPPQASSSAARGTKRKRSATTSTRPPVKRETPELIGKKLHHGVQEVRKAAKKAADFELRKVVKRLKAARGDKPVKVKAKDDDPAELERQLELLKHLDPEPFANTALKTKILKDRLLSENEAIKATISEKLSQNSVQPSPPGSSAAKVHSRVLSSKTIADAVQGVIQALKEILDPSVAAGKATELEEGDEEEEDAGLDVPPVKSKKARLAPARESDEADESDGGGEAEADDAGWESGTIDGGDDDDSAGWESGSIDDGELRVANSSDEDEGEDSEGDGEGGSSEAEDAPVAKSKPKPTTKPTAKEAQRKPKVGESTFLPSLAVGFTRGDSDASDLSDADDAPRKNRRGQRARRAIWEKKYGRNANHVKNGAPPPQDPRQRSGKGKGPVRDGARSGAPPLAKAPTFKPRSTGPAPAPIDGGWPTRTAGVRAAVGASAPVRGKAGATSDDKPLHPSWEAKKRLKEKLNPSIIPGAQGTKIKFS</sequence>
<name>A0A1M2W627_TRAPU</name>
<evidence type="ECO:0000313" key="5">
    <source>
        <dbReference type="Proteomes" id="UP000184267"/>
    </source>
</evidence>
<comment type="caution">
    <text evidence="4">The sequence shown here is derived from an EMBL/GenBank/DDBJ whole genome shotgun (WGS) entry which is preliminary data.</text>
</comment>
<gene>
    <name evidence="4" type="ORF">TRAPUB_8185</name>
</gene>
<feature type="compositionally biased region" description="Basic and acidic residues" evidence="2">
    <location>
        <begin position="29"/>
        <end position="48"/>
    </location>
</feature>
<feature type="region of interest" description="Disordered" evidence="2">
    <location>
        <begin position="1"/>
        <end position="48"/>
    </location>
</feature>
<dbReference type="GO" id="GO:0030686">
    <property type="term" value="C:90S preribosome"/>
    <property type="evidence" value="ECO:0007669"/>
    <property type="project" value="TreeGrafter"/>
</dbReference>
<dbReference type="Pfam" id="PF09073">
    <property type="entry name" value="BUD22"/>
    <property type="match status" value="1"/>
</dbReference>
<dbReference type="EMBL" id="MNAD01000187">
    <property type="protein sequence ID" value="OJT15263.1"/>
    <property type="molecule type" value="Genomic_DNA"/>
</dbReference>
<accession>A0A1M2W627</accession>
<feature type="region of interest" description="Disordered" evidence="2">
    <location>
        <begin position="130"/>
        <end position="153"/>
    </location>
</feature>
<dbReference type="PANTHER" id="PTHR23325">
    <property type="entry name" value="SERUM RESPONSE FACTOR-BINDING"/>
    <property type="match status" value="1"/>
</dbReference>
<dbReference type="OMA" id="ALWEKKF"/>
<evidence type="ECO:0000256" key="1">
    <source>
        <dbReference type="ARBA" id="ARBA00023054"/>
    </source>
</evidence>
<feature type="compositionally biased region" description="Acidic residues" evidence="2">
    <location>
        <begin position="217"/>
        <end position="234"/>
    </location>
</feature>
<evidence type="ECO:0000256" key="2">
    <source>
        <dbReference type="SAM" id="MobiDB-lite"/>
    </source>
</evidence>
<dbReference type="GO" id="GO:0030490">
    <property type="term" value="P:maturation of SSU-rRNA"/>
    <property type="evidence" value="ECO:0007669"/>
    <property type="project" value="TreeGrafter"/>
</dbReference>